<evidence type="ECO:0000313" key="1">
    <source>
        <dbReference type="EMBL" id="ORY53814.1"/>
    </source>
</evidence>
<dbReference type="OrthoDB" id="10356077at2759"/>
<proteinExistence type="predicted"/>
<dbReference type="AlphaFoldDB" id="A0A1Y2D3T9"/>
<name>A0A1Y2D3T9_9FUNG</name>
<protein>
    <submittedName>
        <fullName evidence="1">Uncharacterized protein</fullName>
    </submittedName>
</protein>
<evidence type="ECO:0000313" key="2">
    <source>
        <dbReference type="Proteomes" id="UP000193642"/>
    </source>
</evidence>
<accession>A0A1Y2D3T9</accession>
<comment type="caution">
    <text evidence="1">The sequence shown here is derived from an EMBL/GenBank/DDBJ whole genome shotgun (WGS) entry which is preliminary data.</text>
</comment>
<organism evidence="1 2">
    <name type="scientific">Rhizoclosmatium globosum</name>
    <dbReference type="NCBI Taxonomy" id="329046"/>
    <lineage>
        <taxon>Eukaryota</taxon>
        <taxon>Fungi</taxon>
        <taxon>Fungi incertae sedis</taxon>
        <taxon>Chytridiomycota</taxon>
        <taxon>Chytridiomycota incertae sedis</taxon>
        <taxon>Chytridiomycetes</taxon>
        <taxon>Chytridiales</taxon>
        <taxon>Chytriomycetaceae</taxon>
        <taxon>Rhizoclosmatium</taxon>
    </lineage>
</organism>
<keyword evidence="2" id="KW-1185">Reference proteome</keyword>
<dbReference type="Proteomes" id="UP000193642">
    <property type="component" value="Unassembled WGS sequence"/>
</dbReference>
<dbReference type="EMBL" id="MCGO01000001">
    <property type="protein sequence ID" value="ORY53814.1"/>
    <property type="molecule type" value="Genomic_DNA"/>
</dbReference>
<reference evidence="1 2" key="1">
    <citation type="submission" date="2016-07" db="EMBL/GenBank/DDBJ databases">
        <title>Pervasive Adenine N6-methylation of Active Genes in Fungi.</title>
        <authorList>
            <consortium name="DOE Joint Genome Institute"/>
            <person name="Mondo S.J."/>
            <person name="Dannebaum R.O."/>
            <person name="Kuo R.C."/>
            <person name="Labutti K."/>
            <person name="Haridas S."/>
            <person name="Kuo A."/>
            <person name="Salamov A."/>
            <person name="Ahrendt S.R."/>
            <person name="Lipzen A."/>
            <person name="Sullivan W."/>
            <person name="Andreopoulos W.B."/>
            <person name="Clum A."/>
            <person name="Lindquist E."/>
            <person name="Daum C."/>
            <person name="Ramamoorthy G.K."/>
            <person name="Gryganskyi A."/>
            <person name="Culley D."/>
            <person name="Magnuson J.K."/>
            <person name="James T.Y."/>
            <person name="O'Malley M.A."/>
            <person name="Stajich J.E."/>
            <person name="Spatafora J.W."/>
            <person name="Visel A."/>
            <person name="Grigoriev I.V."/>
        </authorList>
    </citation>
    <scope>NUCLEOTIDE SEQUENCE [LARGE SCALE GENOMIC DNA]</scope>
    <source>
        <strain evidence="1 2">JEL800</strain>
    </source>
</reference>
<sequence length="461" mass="48676">MVYPTNMVGGPLERFVTASPDCGGSVPDPTPAMLKCLEFSLPATFTLDVDFQYASFEETNLNGTLASLFNFTSTDPANFLSRLTAVYGLDVSAQGYKLGVNFNNNLEPPTAPHTVMRAASWFKLIPKANNQGPAPLCYLQWSALSMQYPEQYILAYNNPVCGPSAPKLLDTSETSKFKLAVAGWASDGTVYPTNQMFGAAYGLSPANTVYKFVTNFKFSFTVTSNHTSPTDENSCVYTYLVTNRQVLVRNLTLVSYNLGALTVKPGLNVNDGCLDNLQILTLSDYAFANRSAACVNVLDEATRIFNVSTGSIDTNLRRRDAGDAMFRFVDTSLVVKTTTTSTSTFTSTSISTFTATSISTIAATSISTIAATPAATINSASAKTATTAAVPSVVASGVASGSVIPTSSVAPVPTGYAAPSAYGAPGSNNIYKGSAVKTCGAAALIVLAFIVSKLKFPSRNL</sequence>
<gene>
    <name evidence="1" type="ORF">BCR33DRAFT_845047</name>
</gene>